<dbReference type="InterPro" id="IPR015422">
    <property type="entry name" value="PyrdxlP-dep_Trfase_small"/>
</dbReference>
<comment type="caution">
    <text evidence="5">The sequence shown here is derived from an EMBL/GenBank/DDBJ whole genome shotgun (WGS) entry which is preliminary data.</text>
</comment>
<evidence type="ECO:0000256" key="1">
    <source>
        <dbReference type="ARBA" id="ARBA00001933"/>
    </source>
</evidence>
<proteinExistence type="inferred from homology"/>
<dbReference type="AlphaFoldDB" id="A0A1Y4L6N8"/>
<evidence type="ECO:0000256" key="3">
    <source>
        <dbReference type="ARBA" id="ARBA00022898"/>
    </source>
</evidence>
<dbReference type="RefSeq" id="WP_087373274.1">
    <property type="nucleotide sequence ID" value="NZ_NFKK01000010.1"/>
</dbReference>
<dbReference type="GO" id="GO:0006520">
    <property type="term" value="P:amino acid metabolic process"/>
    <property type="evidence" value="ECO:0007669"/>
    <property type="project" value="InterPro"/>
</dbReference>
<dbReference type="InterPro" id="IPR015421">
    <property type="entry name" value="PyrdxlP-dep_Trfase_major"/>
</dbReference>
<organism evidence="5 6">
    <name type="scientific">Butyricicoccus pullicaecorum</name>
    <dbReference type="NCBI Taxonomy" id="501571"/>
    <lineage>
        <taxon>Bacteria</taxon>
        <taxon>Bacillati</taxon>
        <taxon>Bacillota</taxon>
        <taxon>Clostridia</taxon>
        <taxon>Eubacteriales</taxon>
        <taxon>Butyricicoccaceae</taxon>
        <taxon>Butyricicoccus</taxon>
    </lineage>
</organism>
<evidence type="ECO:0000313" key="6">
    <source>
        <dbReference type="Proteomes" id="UP000195897"/>
    </source>
</evidence>
<dbReference type="InterPro" id="IPR001597">
    <property type="entry name" value="ArAA_b-elim_lyase/Thr_aldolase"/>
</dbReference>
<dbReference type="InterPro" id="IPR015424">
    <property type="entry name" value="PyrdxlP-dep_Trfase"/>
</dbReference>
<dbReference type="Gene3D" id="3.90.1150.10">
    <property type="entry name" value="Aspartate Aminotransferase, domain 1"/>
    <property type="match status" value="1"/>
</dbReference>
<accession>A0A1Y4L6N8</accession>
<sequence>MLNFRNDYSEGAHPTILEAMRQNNLTPVIGYGMDEYCAHAAAMIRERFGCPSADVHFLVGGTQTNLTMIASTLRPYEAVICADTGHINVHETGAIESTGHKVLTVPKEDGKLTPADVLSVVRSHPDEHMVKPRMVYISQSTEVGTVYTRHELEALRAVCDRQNLLLYLDGARLASGMTAEDCDLIPADLHRLCDAFYIGGTKNGALFGEALVLVNDALKPDFRYMIKNRGAMLAKGWLLGMQFEGLFTGDLYFTLGRHANAMAARLRDGLIAKGYELAYPSTTNQVFAVLDKDQIFELTTEAAFEFTKNWDATHDVVRFVTSWATKAEDVDAMLALL</sequence>
<evidence type="ECO:0000313" key="5">
    <source>
        <dbReference type="EMBL" id="OUP52425.1"/>
    </source>
</evidence>
<dbReference type="Gene3D" id="3.40.640.10">
    <property type="entry name" value="Type I PLP-dependent aspartate aminotransferase-like (Major domain)"/>
    <property type="match status" value="1"/>
</dbReference>
<dbReference type="Pfam" id="PF01212">
    <property type="entry name" value="Beta_elim_lyase"/>
    <property type="match status" value="1"/>
</dbReference>
<dbReference type="Proteomes" id="UP000195897">
    <property type="component" value="Unassembled WGS sequence"/>
</dbReference>
<name>A0A1Y4L6N8_9FIRM</name>
<dbReference type="SUPFAM" id="SSF53383">
    <property type="entry name" value="PLP-dependent transferases"/>
    <property type="match status" value="1"/>
</dbReference>
<comment type="cofactor">
    <cofactor evidence="1">
        <name>pyridoxal 5'-phosphate</name>
        <dbReference type="ChEBI" id="CHEBI:597326"/>
    </cofactor>
</comment>
<dbReference type="PANTHER" id="PTHR48097:SF5">
    <property type="entry name" value="LOW SPECIFICITY L-THREONINE ALDOLASE"/>
    <property type="match status" value="1"/>
</dbReference>
<evidence type="ECO:0000259" key="4">
    <source>
        <dbReference type="Pfam" id="PF01212"/>
    </source>
</evidence>
<dbReference type="PANTHER" id="PTHR48097">
    <property type="entry name" value="L-THREONINE ALDOLASE-RELATED"/>
    <property type="match status" value="1"/>
</dbReference>
<protein>
    <submittedName>
        <fullName evidence="5">Threonine aldolase</fullName>
    </submittedName>
</protein>
<evidence type="ECO:0000256" key="2">
    <source>
        <dbReference type="ARBA" id="ARBA00006966"/>
    </source>
</evidence>
<dbReference type="GO" id="GO:0016829">
    <property type="term" value="F:lyase activity"/>
    <property type="evidence" value="ECO:0007669"/>
    <property type="project" value="InterPro"/>
</dbReference>
<comment type="similarity">
    <text evidence="2">Belongs to the threonine aldolase family.</text>
</comment>
<feature type="domain" description="Aromatic amino acid beta-eliminating lyase/threonine aldolase" evidence="4">
    <location>
        <begin position="30"/>
        <end position="291"/>
    </location>
</feature>
<dbReference type="EMBL" id="NFKK01000010">
    <property type="protein sequence ID" value="OUP52425.1"/>
    <property type="molecule type" value="Genomic_DNA"/>
</dbReference>
<keyword evidence="3" id="KW-0663">Pyridoxal phosphate</keyword>
<gene>
    <name evidence="5" type="ORF">B5F17_09185</name>
</gene>
<reference evidence="6" key="1">
    <citation type="submission" date="2017-04" db="EMBL/GenBank/DDBJ databases">
        <title>Function of individual gut microbiota members based on whole genome sequencing of pure cultures obtained from chicken caecum.</title>
        <authorList>
            <person name="Medvecky M."/>
            <person name="Cejkova D."/>
            <person name="Polansky O."/>
            <person name="Karasova D."/>
            <person name="Kubasova T."/>
            <person name="Cizek A."/>
            <person name="Rychlik I."/>
        </authorList>
    </citation>
    <scope>NUCLEOTIDE SEQUENCE [LARGE SCALE GENOMIC DNA]</scope>
    <source>
        <strain evidence="6">An180</strain>
    </source>
</reference>